<dbReference type="PANTHER" id="PTHR11078:SF3">
    <property type="entry name" value="ANTITERMINATION NUSB DOMAIN-CONTAINING PROTEIN"/>
    <property type="match status" value="1"/>
</dbReference>
<dbReference type="InterPro" id="IPR006027">
    <property type="entry name" value="NusB_RsmB_TIM44"/>
</dbReference>
<dbReference type="Pfam" id="PF01029">
    <property type="entry name" value="NusB"/>
    <property type="match status" value="1"/>
</dbReference>
<dbReference type="SUPFAM" id="SSF48013">
    <property type="entry name" value="NusB-like"/>
    <property type="match status" value="1"/>
</dbReference>
<comment type="function">
    <text evidence="6">Involved in transcription antitermination. Required for transcription of ribosomal RNA (rRNA) genes. Binds specifically to the boxA antiterminator sequence of the ribosomal RNA (rrn) operons.</text>
</comment>
<dbReference type="InterPro" id="IPR011605">
    <property type="entry name" value="NusB_fam"/>
</dbReference>
<dbReference type="HAMAP" id="MF_00073">
    <property type="entry name" value="NusB"/>
    <property type="match status" value="1"/>
</dbReference>
<name>A0AA49JJR8_9BACT</name>
<dbReference type="InterPro" id="IPR035926">
    <property type="entry name" value="NusB-like_sf"/>
</dbReference>
<dbReference type="GO" id="GO:0005829">
    <property type="term" value="C:cytosol"/>
    <property type="evidence" value="ECO:0007669"/>
    <property type="project" value="TreeGrafter"/>
</dbReference>
<proteinExistence type="inferred from homology"/>
<comment type="similarity">
    <text evidence="1 6">Belongs to the NusB family.</text>
</comment>
<keyword evidence="4 6" id="KW-0805">Transcription regulation</keyword>
<evidence type="ECO:0000256" key="2">
    <source>
        <dbReference type="ARBA" id="ARBA00022814"/>
    </source>
</evidence>
<keyword evidence="5 6" id="KW-0804">Transcription</keyword>
<feature type="domain" description="NusB/RsmB/TIM44" evidence="7">
    <location>
        <begin position="272"/>
        <end position="362"/>
    </location>
</feature>
<sequence>MQHIYAYHRCQQANYELAFSYVREAFEPDLNSMELPDPEELSQDRRMAEEVLKARLEGNLGPAKVSDKAQRVAKEALSRYDAQSQKDRSFLQNQMVDRAEKMSDHYKLALLLLVAVAEESYRDLQKKPNSLNPDSVIPAEIGSTRFYLNPVIQAIRDNESLKAEAEKMNWSWQDERPSIRQLYKNTIKPDEAFHTYQHAPGTTLEEDITIVRHVFNDYLLKNEMVNNFFEEGDISWEENKKVIKNLVNRSLKSLSDHPDEGIEIASLTPNWEDDKAFFKELYTITLRNDDEYEQIISEKSENWAVDRIASMDRVILKMAIAEMLHFPSIPVKVTINEYVDISKQYSTQKSKQFINGLLDVIAQTLQDRNLIRKSGRGLIDNR</sequence>
<evidence type="ECO:0000256" key="5">
    <source>
        <dbReference type="ARBA" id="ARBA00023163"/>
    </source>
</evidence>
<dbReference type="PANTHER" id="PTHR11078">
    <property type="entry name" value="N UTILIZATION SUBSTANCE PROTEIN B-RELATED"/>
    <property type="match status" value="1"/>
</dbReference>
<dbReference type="EMBL" id="CP120682">
    <property type="protein sequence ID" value="WKN39908.1"/>
    <property type="molecule type" value="Genomic_DNA"/>
</dbReference>
<evidence type="ECO:0000313" key="8">
    <source>
        <dbReference type="EMBL" id="WKN39908.1"/>
    </source>
</evidence>
<accession>A0AA49JJR8</accession>
<keyword evidence="3 6" id="KW-0694">RNA-binding</keyword>
<dbReference type="GO" id="GO:0003723">
    <property type="term" value="F:RNA binding"/>
    <property type="evidence" value="ECO:0007669"/>
    <property type="project" value="UniProtKB-UniRule"/>
</dbReference>
<keyword evidence="2 6" id="KW-0889">Transcription antitermination</keyword>
<evidence type="ECO:0000259" key="7">
    <source>
        <dbReference type="Pfam" id="PF01029"/>
    </source>
</evidence>
<organism evidence="8">
    <name type="scientific">Roseihalotalea indica</name>
    <dbReference type="NCBI Taxonomy" id="2867963"/>
    <lineage>
        <taxon>Bacteria</taxon>
        <taxon>Pseudomonadati</taxon>
        <taxon>Bacteroidota</taxon>
        <taxon>Cytophagia</taxon>
        <taxon>Cytophagales</taxon>
        <taxon>Catalimonadaceae</taxon>
        <taxon>Roseihalotalea</taxon>
    </lineage>
</organism>
<dbReference type="NCBIfam" id="TIGR01951">
    <property type="entry name" value="nusB"/>
    <property type="match status" value="1"/>
</dbReference>
<gene>
    <name evidence="6 8" type="primary">nusB</name>
    <name evidence="8" type="ORF">K4G66_14540</name>
</gene>
<evidence type="ECO:0000256" key="1">
    <source>
        <dbReference type="ARBA" id="ARBA00005952"/>
    </source>
</evidence>
<reference evidence="8" key="2">
    <citation type="journal article" date="2024" name="Antonie Van Leeuwenhoek">
        <title>Roseihalotalea indica gen. nov., sp. nov., a halophilic Bacteroidetes from mesopelagic Southwest Indian Ocean with higher carbohydrate metabolic potential.</title>
        <authorList>
            <person name="Chen B."/>
            <person name="Zhang M."/>
            <person name="Lin D."/>
            <person name="Ye J."/>
            <person name="Tang K."/>
        </authorList>
    </citation>
    <scope>NUCLEOTIDE SEQUENCE</scope>
    <source>
        <strain evidence="8">TK19036</strain>
    </source>
</reference>
<reference evidence="8" key="1">
    <citation type="journal article" date="2023" name="Comput. Struct. Biotechnol. J.">
        <title>Discovery of a novel marine Bacteroidetes with a rich repertoire of carbohydrate-active enzymes.</title>
        <authorList>
            <person name="Chen B."/>
            <person name="Liu G."/>
            <person name="Chen Q."/>
            <person name="Wang H."/>
            <person name="Liu L."/>
            <person name="Tang K."/>
        </authorList>
    </citation>
    <scope>NUCLEOTIDE SEQUENCE</scope>
    <source>
        <strain evidence="8">TK19036</strain>
    </source>
</reference>
<dbReference type="Gene3D" id="1.10.940.10">
    <property type="entry name" value="NusB-like"/>
    <property type="match status" value="1"/>
</dbReference>
<dbReference type="GO" id="GO:0031564">
    <property type="term" value="P:transcription antitermination"/>
    <property type="evidence" value="ECO:0007669"/>
    <property type="project" value="UniProtKB-KW"/>
</dbReference>
<dbReference type="GO" id="GO:0006353">
    <property type="term" value="P:DNA-templated transcription termination"/>
    <property type="evidence" value="ECO:0007669"/>
    <property type="project" value="UniProtKB-UniRule"/>
</dbReference>
<protein>
    <recommendedName>
        <fullName evidence="6">Transcription antitermination protein NusB</fullName>
    </recommendedName>
    <alternativeName>
        <fullName evidence="6">Antitermination factor NusB</fullName>
    </alternativeName>
</protein>
<evidence type="ECO:0000256" key="3">
    <source>
        <dbReference type="ARBA" id="ARBA00022884"/>
    </source>
</evidence>
<evidence type="ECO:0000256" key="6">
    <source>
        <dbReference type="HAMAP-Rule" id="MF_00073"/>
    </source>
</evidence>
<evidence type="ECO:0000256" key="4">
    <source>
        <dbReference type="ARBA" id="ARBA00023015"/>
    </source>
</evidence>
<dbReference type="AlphaFoldDB" id="A0AA49JJR8"/>